<keyword evidence="1" id="KW-0813">Transport</keyword>
<keyword evidence="3" id="KW-0201">Cytochrome c-type biogenesis</keyword>
<evidence type="ECO:0000256" key="4">
    <source>
        <dbReference type="ARBA" id="ARBA00022840"/>
    </source>
</evidence>
<dbReference type="SUPFAM" id="SSF52540">
    <property type="entry name" value="P-loop containing nucleoside triphosphate hydrolases"/>
    <property type="match status" value="1"/>
</dbReference>
<dbReference type="EC" id="3.6.3.41" evidence="8"/>
<dbReference type="Pfam" id="PF00005">
    <property type="entry name" value="ABC_tran"/>
    <property type="match status" value="1"/>
</dbReference>
<dbReference type="GO" id="GO:0016887">
    <property type="term" value="F:ATP hydrolysis activity"/>
    <property type="evidence" value="ECO:0007669"/>
    <property type="project" value="InterPro"/>
</dbReference>
<dbReference type="Proteomes" id="UP000255193">
    <property type="component" value="Unassembled WGS sequence"/>
</dbReference>
<dbReference type="PROSITE" id="PS50893">
    <property type="entry name" value="ABC_TRANSPORTER_2"/>
    <property type="match status" value="1"/>
</dbReference>
<dbReference type="GO" id="GO:0005524">
    <property type="term" value="F:ATP binding"/>
    <property type="evidence" value="ECO:0007669"/>
    <property type="project" value="UniProtKB-KW"/>
</dbReference>
<dbReference type="PANTHER" id="PTHR43499">
    <property type="entry name" value="ABC TRANSPORTER I FAMILY MEMBER 1"/>
    <property type="match status" value="1"/>
</dbReference>
<organism evidence="8 9">
    <name type="scientific">Faucicola atlantae</name>
    <dbReference type="NCBI Taxonomy" id="34059"/>
    <lineage>
        <taxon>Bacteria</taxon>
        <taxon>Pseudomonadati</taxon>
        <taxon>Pseudomonadota</taxon>
        <taxon>Gammaproteobacteria</taxon>
        <taxon>Moraxellales</taxon>
        <taxon>Moraxellaceae</taxon>
        <taxon>Faucicola</taxon>
    </lineage>
</organism>
<gene>
    <name evidence="8" type="primary">ccmA</name>
    <name evidence="8" type="ORF">NCTC11091_00142</name>
</gene>
<proteinExistence type="predicted"/>
<dbReference type="NCBIfam" id="NF010061">
    <property type="entry name" value="PRK13538.1"/>
    <property type="match status" value="1"/>
</dbReference>
<dbReference type="AlphaFoldDB" id="A0A378Q0Z1"/>
<evidence type="ECO:0000256" key="1">
    <source>
        <dbReference type="ARBA" id="ARBA00022448"/>
    </source>
</evidence>
<evidence type="ECO:0000313" key="9">
    <source>
        <dbReference type="Proteomes" id="UP000255193"/>
    </source>
</evidence>
<dbReference type="GO" id="GO:0017004">
    <property type="term" value="P:cytochrome complex assembly"/>
    <property type="evidence" value="ECO:0007669"/>
    <property type="project" value="UniProtKB-KW"/>
</dbReference>
<evidence type="ECO:0000313" key="8">
    <source>
        <dbReference type="EMBL" id="STY94382.1"/>
    </source>
</evidence>
<dbReference type="InterPro" id="IPR003593">
    <property type="entry name" value="AAA+_ATPase"/>
</dbReference>
<reference evidence="8 9" key="1">
    <citation type="submission" date="2018-06" db="EMBL/GenBank/DDBJ databases">
        <authorList>
            <consortium name="Pathogen Informatics"/>
            <person name="Doyle S."/>
        </authorList>
    </citation>
    <scope>NUCLEOTIDE SEQUENCE [LARGE SCALE GENOMIC DNA]</scope>
    <source>
        <strain evidence="8 9">NCTC11091</strain>
    </source>
</reference>
<evidence type="ECO:0000256" key="6">
    <source>
        <dbReference type="ARBA" id="ARBA00023136"/>
    </source>
</evidence>
<dbReference type="EMBL" id="UGQA01000001">
    <property type="protein sequence ID" value="STY94382.1"/>
    <property type="molecule type" value="Genomic_DNA"/>
</dbReference>
<evidence type="ECO:0000256" key="5">
    <source>
        <dbReference type="ARBA" id="ARBA00022967"/>
    </source>
</evidence>
<accession>A0A378Q0Z1</accession>
<dbReference type="RefSeq" id="WP_245945268.1">
    <property type="nucleotide sequence ID" value="NZ_JAPDKM010000001.1"/>
</dbReference>
<dbReference type="GO" id="GO:0022857">
    <property type="term" value="F:transmembrane transporter activity"/>
    <property type="evidence" value="ECO:0007669"/>
    <property type="project" value="InterPro"/>
</dbReference>
<evidence type="ECO:0000256" key="2">
    <source>
        <dbReference type="ARBA" id="ARBA00022741"/>
    </source>
</evidence>
<dbReference type="PANTHER" id="PTHR43499:SF1">
    <property type="entry name" value="ABC TRANSPORTER I FAMILY MEMBER 1"/>
    <property type="match status" value="1"/>
</dbReference>
<keyword evidence="8" id="KW-0378">Hydrolase</keyword>
<feature type="domain" description="ABC transporter" evidence="7">
    <location>
        <begin position="42"/>
        <end position="240"/>
    </location>
</feature>
<sequence>MPSFRPAFLPLTGIEPVFDGHFCDMPMNLSPFDATLPHDAQLTCRGLDVIRGEVVLCSDVDLTLNAGDICHLTGENGTGKTTLLHQLAGLLPIEQGEVLWQGQPMLPPQPVYIGHQVGIDSQLTVAQNLRFLLALYDVTPKADALAEALAWAGLAGFDDVACYQLSAGQTRRVGLARLWFAHVCPLWLLDEPLTALDGAMIQRLEARMTQYAAHGGTVLVTSHQTLQVANKRLDLTAFMV</sequence>
<dbReference type="InterPro" id="IPR027417">
    <property type="entry name" value="P-loop_NTPase"/>
</dbReference>
<dbReference type="InterPro" id="IPR003439">
    <property type="entry name" value="ABC_transporter-like_ATP-bd"/>
</dbReference>
<evidence type="ECO:0000256" key="3">
    <source>
        <dbReference type="ARBA" id="ARBA00022748"/>
    </source>
</evidence>
<keyword evidence="2" id="KW-0547">Nucleotide-binding</keyword>
<dbReference type="InterPro" id="IPR005895">
    <property type="entry name" value="ABC_transptr_haem_export_CcmA"/>
</dbReference>
<name>A0A378Q0Z1_9GAMM</name>
<dbReference type="Gene3D" id="3.40.50.300">
    <property type="entry name" value="P-loop containing nucleotide triphosphate hydrolases"/>
    <property type="match status" value="1"/>
</dbReference>
<keyword evidence="4 8" id="KW-0067">ATP-binding</keyword>
<keyword evidence="5" id="KW-1278">Translocase</keyword>
<evidence type="ECO:0000259" key="7">
    <source>
        <dbReference type="PROSITE" id="PS50893"/>
    </source>
</evidence>
<protein>
    <submittedName>
        <fullName evidence="8">Cytochrome c biogenesis ATP-binding export protein CcmA</fullName>
        <ecNumber evidence="8">3.6.3.41</ecNumber>
    </submittedName>
</protein>
<dbReference type="NCBIfam" id="TIGR01189">
    <property type="entry name" value="ccmA"/>
    <property type="match status" value="1"/>
</dbReference>
<keyword evidence="6" id="KW-0472">Membrane</keyword>
<dbReference type="SMART" id="SM00382">
    <property type="entry name" value="AAA"/>
    <property type="match status" value="1"/>
</dbReference>